<sequence>MKEKPPQLPLCVTKFGKNMDPSQSFHVCSQLPAEKAKGSLPGKPIRLLREALNRAEEEKARFQKEELFTIKANWVPHRHSVSYTKTKDVAPERHQSANSPSCTGVSVNCLCIHCVERST</sequence>
<keyword evidence="2" id="KW-1185">Reference proteome</keyword>
<reference evidence="1 2" key="1">
    <citation type="submission" date="2019-01" db="EMBL/GenBank/DDBJ databases">
        <authorList>
            <person name="Alioto T."/>
            <person name="Alioto T."/>
        </authorList>
    </citation>
    <scope>NUCLEOTIDE SEQUENCE [LARGE SCALE GENOMIC DNA]</scope>
</reference>
<proteinExistence type="predicted"/>
<name>A0A485PMG2_LYNPA</name>
<dbReference type="AlphaFoldDB" id="A0A485PMG2"/>
<gene>
    <name evidence="1" type="ORF">LYPA_23C017006</name>
</gene>
<protein>
    <submittedName>
        <fullName evidence="1">Uncharacterized protein</fullName>
    </submittedName>
</protein>
<evidence type="ECO:0000313" key="2">
    <source>
        <dbReference type="Proteomes" id="UP000386466"/>
    </source>
</evidence>
<evidence type="ECO:0000313" key="1">
    <source>
        <dbReference type="EMBL" id="VFV45129.1"/>
    </source>
</evidence>
<organism evidence="1 2">
    <name type="scientific">Lynx pardinus</name>
    <name type="common">Iberian lynx</name>
    <name type="synonym">Felis pardina</name>
    <dbReference type="NCBI Taxonomy" id="191816"/>
    <lineage>
        <taxon>Eukaryota</taxon>
        <taxon>Metazoa</taxon>
        <taxon>Chordata</taxon>
        <taxon>Craniata</taxon>
        <taxon>Vertebrata</taxon>
        <taxon>Euteleostomi</taxon>
        <taxon>Mammalia</taxon>
        <taxon>Eutheria</taxon>
        <taxon>Laurasiatheria</taxon>
        <taxon>Carnivora</taxon>
        <taxon>Feliformia</taxon>
        <taxon>Felidae</taxon>
        <taxon>Felinae</taxon>
        <taxon>Lynx</taxon>
    </lineage>
</organism>
<accession>A0A485PMG2</accession>
<dbReference type="Proteomes" id="UP000386466">
    <property type="component" value="Unassembled WGS sequence"/>
</dbReference>
<dbReference type="EMBL" id="CAAGRJ010036888">
    <property type="protein sequence ID" value="VFV45129.1"/>
    <property type="molecule type" value="Genomic_DNA"/>
</dbReference>